<feature type="repeat" description="PPR" evidence="3">
    <location>
        <begin position="43"/>
        <end position="77"/>
    </location>
</feature>
<dbReference type="FunFam" id="1.25.40.10:FF:000196">
    <property type="entry name" value="Pentatricopeptide repeat-containing protein At4g14850"/>
    <property type="match status" value="1"/>
</dbReference>
<comment type="caution">
    <text evidence="4">The sequence shown here is derived from an EMBL/GenBank/DDBJ whole genome shotgun (WGS) entry which is preliminary data.</text>
</comment>
<accession>A0AAW1YJH5</accession>
<gene>
    <name evidence="4" type="ORF">M0R45_004342</name>
</gene>
<evidence type="ECO:0000313" key="4">
    <source>
        <dbReference type="EMBL" id="KAK9948780.1"/>
    </source>
</evidence>
<dbReference type="Gene3D" id="1.25.40.10">
    <property type="entry name" value="Tetratricopeptide repeat domain"/>
    <property type="match status" value="5"/>
</dbReference>
<feature type="repeat" description="PPR" evidence="3">
    <location>
        <begin position="172"/>
        <end position="206"/>
    </location>
</feature>
<dbReference type="FunFam" id="1.25.40.10:FF:000090">
    <property type="entry name" value="Pentatricopeptide repeat-containing protein, chloroplastic"/>
    <property type="match status" value="1"/>
</dbReference>
<dbReference type="FunFam" id="1.25.40.10:FF:000343">
    <property type="entry name" value="Pentatricopeptide repeat-containing protein At3g58590"/>
    <property type="match status" value="1"/>
</dbReference>
<organism evidence="4 5">
    <name type="scientific">Rubus argutus</name>
    <name type="common">Southern blackberry</name>
    <dbReference type="NCBI Taxonomy" id="59490"/>
    <lineage>
        <taxon>Eukaryota</taxon>
        <taxon>Viridiplantae</taxon>
        <taxon>Streptophyta</taxon>
        <taxon>Embryophyta</taxon>
        <taxon>Tracheophyta</taxon>
        <taxon>Spermatophyta</taxon>
        <taxon>Magnoliopsida</taxon>
        <taxon>eudicotyledons</taxon>
        <taxon>Gunneridae</taxon>
        <taxon>Pentapetalae</taxon>
        <taxon>rosids</taxon>
        <taxon>fabids</taxon>
        <taxon>Rosales</taxon>
        <taxon>Rosaceae</taxon>
        <taxon>Rosoideae</taxon>
        <taxon>Rosoideae incertae sedis</taxon>
        <taxon>Rubus</taxon>
    </lineage>
</organism>
<evidence type="ECO:0000313" key="5">
    <source>
        <dbReference type="Proteomes" id="UP001457282"/>
    </source>
</evidence>
<feature type="repeat" description="PPR" evidence="3">
    <location>
        <begin position="374"/>
        <end position="408"/>
    </location>
</feature>
<dbReference type="NCBIfam" id="TIGR00756">
    <property type="entry name" value="PPR"/>
    <property type="match status" value="5"/>
</dbReference>
<dbReference type="FunFam" id="1.25.40.10:FF:000694">
    <property type="entry name" value="Pentatricopeptide repeat-containing protein At3g50420"/>
    <property type="match status" value="1"/>
</dbReference>
<protein>
    <recommendedName>
        <fullName evidence="6">Pentatricopeptide repeat-containing protein</fullName>
    </recommendedName>
</protein>
<comment type="similarity">
    <text evidence="2">Belongs to the PPR family. PCMP-E subfamily.</text>
</comment>
<feature type="repeat" description="PPR" evidence="3">
    <location>
        <begin position="273"/>
        <end position="307"/>
    </location>
</feature>
<evidence type="ECO:0008006" key="6">
    <source>
        <dbReference type="Google" id="ProtNLM"/>
    </source>
</evidence>
<name>A0AAW1YJH5_RUBAR</name>
<dbReference type="Pfam" id="PF13041">
    <property type="entry name" value="PPR_2"/>
    <property type="match status" value="3"/>
</dbReference>
<keyword evidence="1" id="KW-0677">Repeat</keyword>
<dbReference type="PANTHER" id="PTHR24015:SF2017">
    <property type="entry name" value="PENTATRICOPEPTIDE REPEAT-CONTAINING PROTEIN"/>
    <property type="match status" value="1"/>
</dbReference>
<dbReference type="GO" id="GO:0003723">
    <property type="term" value="F:RNA binding"/>
    <property type="evidence" value="ECO:0007669"/>
    <property type="project" value="InterPro"/>
</dbReference>
<dbReference type="PROSITE" id="PS51375">
    <property type="entry name" value="PPR"/>
    <property type="match status" value="6"/>
</dbReference>
<dbReference type="Pfam" id="PF20431">
    <property type="entry name" value="E_motif"/>
    <property type="match status" value="1"/>
</dbReference>
<dbReference type="Pfam" id="PF01535">
    <property type="entry name" value="PPR"/>
    <property type="match status" value="5"/>
</dbReference>
<evidence type="ECO:0000256" key="2">
    <source>
        <dbReference type="ARBA" id="ARBA00061659"/>
    </source>
</evidence>
<proteinExistence type="inferred from homology"/>
<dbReference type="SUPFAM" id="SSF48452">
    <property type="entry name" value="TPR-like"/>
    <property type="match status" value="1"/>
</dbReference>
<dbReference type="InterPro" id="IPR002885">
    <property type="entry name" value="PPR_rpt"/>
</dbReference>
<dbReference type="InterPro" id="IPR011990">
    <property type="entry name" value="TPR-like_helical_dom_sf"/>
</dbReference>
<dbReference type="EMBL" id="JBEDUW010000001">
    <property type="protein sequence ID" value="KAK9948780.1"/>
    <property type="molecule type" value="Genomic_DNA"/>
</dbReference>
<feature type="repeat" description="PPR" evidence="3">
    <location>
        <begin position="510"/>
        <end position="544"/>
    </location>
</feature>
<keyword evidence="5" id="KW-1185">Reference proteome</keyword>
<evidence type="ECO:0000256" key="3">
    <source>
        <dbReference type="PROSITE-ProRule" id="PRU00708"/>
    </source>
</evidence>
<evidence type="ECO:0000256" key="1">
    <source>
        <dbReference type="ARBA" id="ARBA00022737"/>
    </source>
</evidence>
<dbReference type="GO" id="GO:0009451">
    <property type="term" value="P:RNA modification"/>
    <property type="evidence" value="ECO:0007669"/>
    <property type="project" value="InterPro"/>
</dbReference>
<reference evidence="4 5" key="1">
    <citation type="journal article" date="2023" name="G3 (Bethesda)">
        <title>A chromosome-length genome assembly and annotation of blackberry (Rubus argutus, cv. 'Hillquist').</title>
        <authorList>
            <person name="Bruna T."/>
            <person name="Aryal R."/>
            <person name="Dudchenko O."/>
            <person name="Sargent D.J."/>
            <person name="Mead D."/>
            <person name="Buti M."/>
            <person name="Cavallini A."/>
            <person name="Hytonen T."/>
            <person name="Andres J."/>
            <person name="Pham M."/>
            <person name="Weisz D."/>
            <person name="Mascagni F."/>
            <person name="Usai G."/>
            <person name="Natali L."/>
            <person name="Bassil N."/>
            <person name="Fernandez G.E."/>
            <person name="Lomsadze A."/>
            <person name="Armour M."/>
            <person name="Olukolu B."/>
            <person name="Poorten T."/>
            <person name="Britton C."/>
            <person name="Davik J."/>
            <person name="Ashrafi H."/>
            <person name="Aiden E.L."/>
            <person name="Borodovsky M."/>
            <person name="Worthington M."/>
        </authorList>
    </citation>
    <scope>NUCLEOTIDE SEQUENCE [LARGE SCALE GENOMIC DNA]</scope>
    <source>
        <strain evidence="4">PI 553951</strain>
    </source>
</reference>
<dbReference type="InterPro" id="IPR046960">
    <property type="entry name" value="PPR_At4g14850-like_plant"/>
</dbReference>
<sequence>MPPSYEASFLAALIQKCSSITSLKQARRLHALLLTATTVSSRSPYLYNNVLSMYARCGSLGDARKVFDKMPQRNLVSFNALTAAYSRGSNTAGLALTLLTQMGAECLRPNVSTFTSLLHIEDWLVGSLIHAQVVKFGFLNDLCLQTALLGMYSNCGDLDSASRVFGRMVDKDVVTWNSMIFGYLKNDKTKEGLHLFDVMLRTGIIPTQFTYSMVLTVCSRSRYFCLGKIIHARVIVSITQADLALENSLLDMYCNFGEIQGAFSVFNEMGNPDLVSWNTMIAGYSENGDGEKALKLFARLRKLSILKPDEYAFAAIISAAGTYLASDYGKLLHAQVTKAGLDKSIYVGTALVSMYFKNSEAENAQKAFSISEKDVVLWTEMIMGYSRLADGESAIKFFKEMCQEGHKIDSFALSGALSACSDLAMLNQGEMIHTQAVKTGNDNKMSVCGSLVDMYAKNGRLEAAYSIFSQVSDPDLKCWNSMLGAYSHHGMAEEALKLFFEIQKHGLVPDQVTFLSLLSACNHSGLVEVGKFLWNCMKENGIPPGPKHYSCMVSLLSRARLLNEAEELITKSPFNEDNLELWRTLLSSCIINKNLEMGVHAAEHALKLDAQDSATHILLSNLYAASEKWDDVVEIRKKIKLLTLEKDPGLSWIEDKRNIQVFSSGVQSKKDVGEAEAALHWLQGNMVRPQRDEPDEPIYTT</sequence>
<feature type="repeat" description="PPR" evidence="3">
    <location>
        <begin position="475"/>
        <end position="509"/>
    </location>
</feature>
<dbReference type="AlphaFoldDB" id="A0AAW1YJH5"/>
<dbReference type="PANTHER" id="PTHR24015">
    <property type="entry name" value="OS07G0578800 PROTEIN-RELATED"/>
    <property type="match status" value="1"/>
</dbReference>
<dbReference type="Proteomes" id="UP001457282">
    <property type="component" value="Unassembled WGS sequence"/>
</dbReference>
<dbReference type="InterPro" id="IPR046848">
    <property type="entry name" value="E_motif"/>
</dbReference>